<feature type="compositionally biased region" description="Basic and acidic residues" evidence="15">
    <location>
        <begin position="345"/>
        <end position="355"/>
    </location>
</feature>
<dbReference type="Pfam" id="PF00856">
    <property type="entry name" value="SET"/>
    <property type="match status" value="1"/>
</dbReference>
<feature type="compositionally biased region" description="Polar residues" evidence="15">
    <location>
        <begin position="381"/>
        <end position="396"/>
    </location>
</feature>
<accession>A0A1L9R811</accession>
<dbReference type="InterPro" id="IPR041938">
    <property type="entry name" value="Hist-Lys_N-MTase_N"/>
</dbReference>
<dbReference type="VEuPathDB" id="FungiDB:ASPWEDRAFT_119663"/>
<feature type="region of interest" description="Disordered" evidence="15">
    <location>
        <begin position="381"/>
        <end position="415"/>
    </location>
</feature>
<evidence type="ECO:0000256" key="11">
    <source>
        <dbReference type="ARBA" id="ARBA00023242"/>
    </source>
</evidence>
<evidence type="ECO:0000256" key="10">
    <source>
        <dbReference type="ARBA" id="ARBA00022853"/>
    </source>
</evidence>
<organism evidence="17 18">
    <name type="scientific">Aspergillus wentii DTO 134E9</name>
    <dbReference type="NCBI Taxonomy" id="1073089"/>
    <lineage>
        <taxon>Eukaryota</taxon>
        <taxon>Fungi</taxon>
        <taxon>Dikarya</taxon>
        <taxon>Ascomycota</taxon>
        <taxon>Pezizomycotina</taxon>
        <taxon>Eurotiomycetes</taxon>
        <taxon>Eurotiomycetidae</taxon>
        <taxon>Eurotiales</taxon>
        <taxon>Aspergillaceae</taxon>
        <taxon>Aspergillus</taxon>
        <taxon>Aspergillus subgen. Cremei</taxon>
    </lineage>
</organism>
<feature type="compositionally biased region" description="Basic and acidic residues" evidence="15">
    <location>
        <begin position="611"/>
        <end position="627"/>
    </location>
</feature>
<evidence type="ECO:0000256" key="8">
    <source>
        <dbReference type="ARBA" id="ARBA00022679"/>
    </source>
</evidence>
<dbReference type="InterPro" id="IPR039977">
    <property type="entry name" value="Suv4-20/Set9"/>
</dbReference>
<comment type="function">
    <text evidence="1">Histone methyltransferase that trimethylates 'Lys-20' of histone H4 to form H4K20me3.</text>
</comment>
<reference evidence="18" key="1">
    <citation type="journal article" date="2017" name="Genome Biol.">
        <title>Comparative genomics reveals high biological diversity and specific adaptations in the industrially and medically important fungal genus Aspergillus.</title>
        <authorList>
            <person name="de Vries R.P."/>
            <person name="Riley R."/>
            <person name="Wiebenga A."/>
            <person name="Aguilar-Osorio G."/>
            <person name="Amillis S."/>
            <person name="Uchima C.A."/>
            <person name="Anderluh G."/>
            <person name="Asadollahi M."/>
            <person name="Askin M."/>
            <person name="Barry K."/>
            <person name="Battaglia E."/>
            <person name="Bayram O."/>
            <person name="Benocci T."/>
            <person name="Braus-Stromeyer S.A."/>
            <person name="Caldana C."/>
            <person name="Canovas D."/>
            <person name="Cerqueira G.C."/>
            <person name="Chen F."/>
            <person name="Chen W."/>
            <person name="Choi C."/>
            <person name="Clum A."/>
            <person name="Dos Santos R.A."/>
            <person name="Damasio A.R."/>
            <person name="Diallinas G."/>
            <person name="Emri T."/>
            <person name="Fekete E."/>
            <person name="Flipphi M."/>
            <person name="Freyberg S."/>
            <person name="Gallo A."/>
            <person name="Gournas C."/>
            <person name="Habgood R."/>
            <person name="Hainaut M."/>
            <person name="Harispe M.L."/>
            <person name="Henrissat B."/>
            <person name="Hilden K.S."/>
            <person name="Hope R."/>
            <person name="Hossain A."/>
            <person name="Karabika E."/>
            <person name="Karaffa L."/>
            <person name="Karanyi Z."/>
            <person name="Krasevec N."/>
            <person name="Kuo A."/>
            <person name="Kusch H."/>
            <person name="LaButti K."/>
            <person name="Lagendijk E.L."/>
            <person name="Lapidus A."/>
            <person name="Levasseur A."/>
            <person name="Lindquist E."/>
            <person name="Lipzen A."/>
            <person name="Logrieco A.F."/>
            <person name="MacCabe A."/>
            <person name="Maekelae M.R."/>
            <person name="Malavazi I."/>
            <person name="Melin P."/>
            <person name="Meyer V."/>
            <person name="Mielnichuk N."/>
            <person name="Miskei M."/>
            <person name="Molnar A.P."/>
            <person name="Mule G."/>
            <person name="Ngan C.Y."/>
            <person name="Orejas M."/>
            <person name="Orosz E."/>
            <person name="Ouedraogo J.P."/>
            <person name="Overkamp K.M."/>
            <person name="Park H.-S."/>
            <person name="Perrone G."/>
            <person name="Piumi F."/>
            <person name="Punt P.J."/>
            <person name="Ram A.F."/>
            <person name="Ramon A."/>
            <person name="Rauscher S."/>
            <person name="Record E."/>
            <person name="Riano-Pachon D.M."/>
            <person name="Robert V."/>
            <person name="Roehrig J."/>
            <person name="Ruller R."/>
            <person name="Salamov A."/>
            <person name="Salih N.S."/>
            <person name="Samson R.A."/>
            <person name="Sandor E."/>
            <person name="Sanguinetti M."/>
            <person name="Schuetze T."/>
            <person name="Sepcic K."/>
            <person name="Shelest E."/>
            <person name="Sherlock G."/>
            <person name="Sophianopoulou V."/>
            <person name="Squina F.M."/>
            <person name="Sun H."/>
            <person name="Susca A."/>
            <person name="Todd R.B."/>
            <person name="Tsang A."/>
            <person name="Unkles S.E."/>
            <person name="van de Wiele N."/>
            <person name="van Rossen-Uffink D."/>
            <person name="Oliveira J.V."/>
            <person name="Vesth T.C."/>
            <person name="Visser J."/>
            <person name="Yu J.-H."/>
            <person name="Zhou M."/>
            <person name="Andersen M.R."/>
            <person name="Archer D.B."/>
            <person name="Baker S.E."/>
            <person name="Benoit I."/>
            <person name="Brakhage A.A."/>
            <person name="Braus G.H."/>
            <person name="Fischer R."/>
            <person name="Frisvad J.C."/>
            <person name="Goldman G.H."/>
            <person name="Houbraken J."/>
            <person name="Oakley B."/>
            <person name="Pocsi I."/>
            <person name="Scazzocchio C."/>
            <person name="Seiboth B."/>
            <person name="vanKuyk P.A."/>
            <person name="Wortman J."/>
            <person name="Dyer P.S."/>
            <person name="Grigoriev I.V."/>
        </authorList>
    </citation>
    <scope>NUCLEOTIDE SEQUENCE [LARGE SCALE GENOMIC DNA]</scope>
    <source>
        <strain evidence="18">DTO 134E9</strain>
    </source>
</reference>
<evidence type="ECO:0000256" key="14">
    <source>
        <dbReference type="ARBA" id="ARBA00048081"/>
    </source>
</evidence>
<sequence length="643" mass="72373">MPSSKARSSPSVDRRDRLTLAKLASYDDVATDALVDRAYFWTNTRKNRTKYIHMRGIHDDDVARILLHDAIVAKDAVKAERELLSMSGLKKYMARLSSDREKEWFRRHLRKYIQMYLPDSPFEVTTTNRYTIMVHEAAICARKFIKQGQEIKYLSGTLVSMTREEEKDLDLSRNDFSIVMSSRRKSPSFFLGPARFANHDCNANGRLVTRGSEGMQVMATRDIYIGEEITVSYGEDYFGIDNCECLCLTCERAVRNGWSPNVDSEPQSKASTPALNDEAANTDNVSPSKKRKYGPDSDSEASTLSTPRKRSKFTRQNSKLRSAVSLAEIAPSIEPATPESPKLTTEGHTEPKDTNSGEANSEGSEHISENTVTASAEAIVQSSTTTDCESPTSLADDSQRSSTSTPPTSESEANVKVKVEEITEISAGDSKSTVEASLELTAPSQSDVVGRRLMGSDHDALSDLSDSLELDDKLGTVVDRSKKCRSPRGKRTVVPSVEAETHRTRVPGDYTKTSKLLAQPYDRWVDCQTCNVWFVQQNSYLTRRECPRCERHSMLYGFRWPKTDTDGPNDDDERVMDHRTIHRFLYPEEEARISRKDRGVSFGITPTPEFSDTRTETEDSEGGDSRRNTRASRRRTRELRMTM</sequence>
<evidence type="ECO:0000256" key="7">
    <source>
        <dbReference type="ARBA" id="ARBA00022603"/>
    </source>
</evidence>
<comment type="catalytic activity">
    <reaction evidence="14">
        <text>L-lysyl(20)-[histone H4] + 3 S-adenosyl-L-methionine = N(6),N(6),N(6)-trimethyl-L-lysyl(20)-[histone H4] + 3 S-adenosyl-L-homocysteine + 3 H(+)</text>
        <dbReference type="Rhea" id="RHEA:64456"/>
        <dbReference type="Rhea" id="RHEA-COMP:15554"/>
        <dbReference type="Rhea" id="RHEA-COMP:15998"/>
        <dbReference type="ChEBI" id="CHEBI:15378"/>
        <dbReference type="ChEBI" id="CHEBI:29969"/>
        <dbReference type="ChEBI" id="CHEBI:57856"/>
        <dbReference type="ChEBI" id="CHEBI:59789"/>
        <dbReference type="ChEBI" id="CHEBI:61961"/>
        <dbReference type="EC" id="2.1.1.372"/>
    </reaction>
</comment>
<evidence type="ECO:0000256" key="6">
    <source>
        <dbReference type="ARBA" id="ARBA00022454"/>
    </source>
</evidence>
<dbReference type="GO" id="GO:0005694">
    <property type="term" value="C:chromosome"/>
    <property type="evidence" value="ECO:0007669"/>
    <property type="project" value="UniProtKB-SubCell"/>
</dbReference>
<dbReference type="PROSITE" id="PS51567">
    <property type="entry name" value="SAM_MT43_SUVAR420_1"/>
    <property type="match status" value="1"/>
</dbReference>
<dbReference type="SMART" id="SM00317">
    <property type="entry name" value="SET"/>
    <property type="match status" value="1"/>
</dbReference>
<feature type="compositionally biased region" description="Polar residues" evidence="15">
    <location>
        <begin position="258"/>
        <end position="287"/>
    </location>
</feature>
<dbReference type="SUPFAM" id="SSF82199">
    <property type="entry name" value="SET domain"/>
    <property type="match status" value="1"/>
</dbReference>
<keyword evidence="18" id="KW-1185">Reference proteome</keyword>
<evidence type="ECO:0000256" key="13">
    <source>
        <dbReference type="ARBA" id="ARBA00030653"/>
    </source>
</evidence>
<protein>
    <recommendedName>
        <fullName evidence="5">Histone-lysine N-methyltransferase SET9</fullName>
        <ecNumber evidence="12">2.1.1.372</ecNumber>
    </recommendedName>
    <alternativeName>
        <fullName evidence="4">Histone-lysine N-methyltransferase set9</fullName>
    </alternativeName>
    <alternativeName>
        <fullName evidence="13">SET domain protein 9</fullName>
    </alternativeName>
</protein>
<keyword evidence="7" id="KW-0489">Methyltransferase</keyword>
<evidence type="ECO:0000256" key="4">
    <source>
        <dbReference type="ARBA" id="ARBA00014232"/>
    </source>
</evidence>
<keyword evidence="9" id="KW-0949">S-adenosyl-L-methionine</keyword>
<dbReference type="STRING" id="1073089.A0A1L9R811"/>
<evidence type="ECO:0000256" key="1">
    <source>
        <dbReference type="ARBA" id="ARBA00001984"/>
    </source>
</evidence>
<dbReference type="PANTHER" id="PTHR12977:SF4">
    <property type="entry name" value="HISTONE-LYSINE N-METHYLTRANSFERASE KMT5B"/>
    <property type="match status" value="1"/>
</dbReference>
<gene>
    <name evidence="17" type="ORF">ASPWEDRAFT_119663</name>
</gene>
<dbReference type="Gene3D" id="2.170.270.10">
    <property type="entry name" value="SET domain"/>
    <property type="match status" value="1"/>
</dbReference>
<keyword evidence="6" id="KW-0158">Chromosome</keyword>
<dbReference type="InterPro" id="IPR025783">
    <property type="entry name" value="Set9_fungi"/>
</dbReference>
<dbReference type="AlphaFoldDB" id="A0A1L9R811"/>
<evidence type="ECO:0000259" key="16">
    <source>
        <dbReference type="PROSITE" id="PS50280"/>
    </source>
</evidence>
<dbReference type="GO" id="GO:0005634">
    <property type="term" value="C:nucleus"/>
    <property type="evidence" value="ECO:0007669"/>
    <property type="project" value="UniProtKB-SubCell"/>
</dbReference>
<feature type="compositionally biased region" description="Low complexity" evidence="15">
    <location>
        <begin position="401"/>
        <end position="412"/>
    </location>
</feature>
<evidence type="ECO:0000256" key="12">
    <source>
        <dbReference type="ARBA" id="ARBA00024057"/>
    </source>
</evidence>
<evidence type="ECO:0000256" key="3">
    <source>
        <dbReference type="ARBA" id="ARBA00004286"/>
    </source>
</evidence>
<dbReference type="Proteomes" id="UP000184383">
    <property type="component" value="Unassembled WGS sequence"/>
</dbReference>
<dbReference type="InterPro" id="IPR001214">
    <property type="entry name" value="SET_dom"/>
</dbReference>
<evidence type="ECO:0000256" key="2">
    <source>
        <dbReference type="ARBA" id="ARBA00004123"/>
    </source>
</evidence>
<feature type="domain" description="SET" evidence="16">
    <location>
        <begin position="120"/>
        <end position="234"/>
    </location>
</feature>
<keyword evidence="11" id="KW-0539">Nucleus</keyword>
<evidence type="ECO:0000256" key="5">
    <source>
        <dbReference type="ARBA" id="ARBA00015413"/>
    </source>
</evidence>
<dbReference type="PANTHER" id="PTHR12977">
    <property type="entry name" value="SUPPRESSOR OF VARIEGATION 4-20-RELATED"/>
    <property type="match status" value="1"/>
</dbReference>
<feature type="compositionally biased region" description="Basic residues" evidence="15">
    <location>
        <begin position="628"/>
        <end position="637"/>
    </location>
</feature>
<name>A0A1L9R811_ASPWE</name>
<dbReference type="OrthoDB" id="6627536at2759"/>
<dbReference type="GO" id="GO:0032259">
    <property type="term" value="P:methylation"/>
    <property type="evidence" value="ECO:0007669"/>
    <property type="project" value="UniProtKB-KW"/>
</dbReference>
<dbReference type="GeneID" id="63744775"/>
<evidence type="ECO:0000256" key="9">
    <source>
        <dbReference type="ARBA" id="ARBA00022691"/>
    </source>
</evidence>
<evidence type="ECO:0000313" key="17">
    <source>
        <dbReference type="EMBL" id="OJJ31013.1"/>
    </source>
</evidence>
<dbReference type="Gene3D" id="1.10.10.1700">
    <property type="entry name" value="Histone-lysine N-methyltransferase"/>
    <property type="match status" value="1"/>
</dbReference>
<dbReference type="PROSITE" id="PS50280">
    <property type="entry name" value="SET"/>
    <property type="match status" value="1"/>
</dbReference>
<dbReference type="InterPro" id="IPR046341">
    <property type="entry name" value="SET_dom_sf"/>
</dbReference>
<dbReference type="EC" id="2.1.1.372" evidence="12"/>
<evidence type="ECO:0000256" key="15">
    <source>
        <dbReference type="SAM" id="MobiDB-lite"/>
    </source>
</evidence>
<keyword evidence="10" id="KW-0156">Chromatin regulator</keyword>
<keyword evidence="8" id="KW-0808">Transferase</keyword>
<dbReference type="EMBL" id="KV878216">
    <property type="protein sequence ID" value="OJJ31013.1"/>
    <property type="molecule type" value="Genomic_DNA"/>
</dbReference>
<dbReference type="RefSeq" id="XP_040684690.1">
    <property type="nucleotide sequence ID" value="XM_040828927.1"/>
</dbReference>
<dbReference type="GO" id="GO:0140943">
    <property type="term" value="F:histone H4K20 trimethyltransferase activity"/>
    <property type="evidence" value="ECO:0007669"/>
    <property type="project" value="UniProtKB-EC"/>
</dbReference>
<dbReference type="CDD" id="cd10524">
    <property type="entry name" value="SET_Suv4-20-like"/>
    <property type="match status" value="1"/>
</dbReference>
<evidence type="ECO:0000313" key="18">
    <source>
        <dbReference type="Proteomes" id="UP000184383"/>
    </source>
</evidence>
<comment type="subcellular location">
    <subcellularLocation>
        <location evidence="3">Chromosome</location>
    </subcellularLocation>
    <subcellularLocation>
        <location evidence="2">Nucleus</location>
    </subcellularLocation>
</comment>
<proteinExistence type="predicted"/>
<feature type="region of interest" description="Disordered" evidence="15">
    <location>
        <begin position="258"/>
        <end position="368"/>
    </location>
</feature>
<feature type="region of interest" description="Disordered" evidence="15">
    <location>
        <begin position="596"/>
        <end position="643"/>
    </location>
</feature>